<organism evidence="1 2">
    <name type="scientific">Teredinibacter turnerae (strain ATCC 39867 / T7901)</name>
    <dbReference type="NCBI Taxonomy" id="377629"/>
    <lineage>
        <taxon>Bacteria</taxon>
        <taxon>Pseudomonadati</taxon>
        <taxon>Pseudomonadota</taxon>
        <taxon>Gammaproteobacteria</taxon>
        <taxon>Cellvibrionales</taxon>
        <taxon>Cellvibrionaceae</taxon>
        <taxon>Teredinibacter</taxon>
    </lineage>
</organism>
<dbReference type="EMBL" id="CP001614">
    <property type="protein sequence ID" value="ACR14701.1"/>
    <property type="molecule type" value="Genomic_DNA"/>
</dbReference>
<dbReference type="OrthoDB" id="5731249at2"/>
<dbReference type="STRING" id="377629.TERTU_0076"/>
<dbReference type="eggNOG" id="ENOG5031468">
    <property type="taxonomic scope" value="Bacteria"/>
</dbReference>
<dbReference type="GeneID" id="58407976"/>
<dbReference type="Proteomes" id="UP000009080">
    <property type="component" value="Chromosome"/>
</dbReference>
<gene>
    <name evidence="1" type="ordered locus">TERTU_0076</name>
</gene>
<dbReference type="KEGG" id="ttu:TERTU_0076"/>
<name>C5BKT5_TERTT</name>
<evidence type="ECO:0000313" key="2">
    <source>
        <dbReference type="Proteomes" id="UP000009080"/>
    </source>
</evidence>
<accession>C5BKT5</accession>
<proteinExistence type="predicted"/>
<dbReference type="AlphaFoldDB" id="C5BKT5"/>
<reference evidence="1 2" key="1">
    <citation type="journal article" date="2009" name="PLoS ONE">
        <title>The complete genome of Teredinibacter turnerae T7901: an intracellular endosymbiont of marine wood-boring bivalves (shipworms).</title>
        <authorList>
            <person name="Yang J.C."/>
            <person name="Madupu R."/>
            <person name="Durkin A.S."/>
            <person name="Ekborg N.A."/>
            <person name="Pedamallu C.S."/>
            <person name="Hostetler J.B."/>
            <person name="Radune D."/>
            <person name="Toms B.S."/>
            <person name="Henrissat B."/>
            <person name="Coutinho P.M."/>
            <person name="Schwarz S."/>
            <person name="Field L."/>
            <person name="Trindade-Silva A.E."/>
            <person name="Soares C.A.G."/>
            <person name="Elshahawi S."/>
            <person name="Hanora A."/>
            <person name="Schmidt E.W."/>
            <person name="Haygood M.G."/>
            <person name="Posfai J."/>
            <person name="Benner J."/>
            <person name="Madinger C."/>
            <person name="Nove J."/>
            <person name="Anton B."/>
            <person name="Chaudhary K."/>
            <person name="Foster J."/>
            <person name="Holman A."/>
            <person name="Kumar S."/>
            <person name="Lessard P.A."/>
            <person name="Luyten Y.A."/>
            <person name="Slatko B."/>
            <person name="Wood N."/>
            <person name="Wu B."/>
            <person name="Teplitski M."/>
            <person name="Mougous J.D."/>
            <person name="Ward N."/>
            <person name="Eisen J.A."/>
            <person name="Badger J.H."/>
            <person name="Distel D.L."/>
        </authorList>
    </citation>
    <scope>NUCLEOTIDE SEQUENCE [LARGE SCALE GENOMIC DNA]</scope>
    <source>
        <strain evidence="2">ATCC 39867 / T7901</strain>
    </source>
</reference>
<sequence length="225" mass="25759">MSELRILQIRESIKEAQRIEANNHQLRMFLEAKLPELHRSIALPKSDGLHSLEEFVTRYIEHVPDFLEALTELTKSAGVYEYAETFLTIAEDYFFNPPELVERRDGLLALIDEAYLAHRLIEEVNDRVMMASGLPLAPMDMTLSNIIVHDLLGDDFANQLDLAVHYSIESLFESDNFFRKADFKNYLNHQNGEAWQSAMARWPCLAGDSAIKLELNHQAPGSSMH</sequence>
<dbReference type="RefSeq" id="WP_015820815.1">
    <property type="nucleotide sequence ID" value="NC_012997.1"/>
</dbReference>
<dbReference type="HOGENOM" id="CLU_1282319_0_0_6"/>
<keyword evidence="2" id="KW-1185">Reference proteome</keyword>
<evidence type="ECO:0000313" key="1">
    <source>
        <dbReference type="EMBL" id="ACR14701.1"/>
    </source>
</evidence>
<protein>
    <submittedName>
        <fullName evidence="1">Uncharacterized protein</fullName>
    </submittedName>
</protein>